<evidence type="ECO:0000256" key="2">
    <source>
        <dbReference type="SAM" id="MobiDB-lite"/>
    </source>
</evidence>
<sequence length="482" mass="52921">MSELLTYILNNEDTFRRNRLPSLYSDFALQKKTNPDGYAVNVAAWEQALNHAAKRGYTSSRGVRVRSGSSASQRNAAPSRKKTDHLILRTDESLLRDLELPEWGRPVALGAVFMEAMNKRTMIPLPVYKTDPGCLRRSQWKLIDTSVLSPWNVMSWGARQLKGIVVGTDDSAPKIQVQELVLVENLQEAADLAVKKATGGTSSKLDLIYSKESFVEAFATILHDATELSDSDFDVLLVYLSRDRGAIAYDGKTIKFKSADEPPQITQQDATIASIKTLVSTISKQVSNLEAKIEGLNAAAKAALANKNRISALAAIKSKKMVEHNLQQRLNTLTQLEEVYSRIEQAAGQVEIVKVMEASTGVLRGLHAQTGGAERVEDVVEELREEMSKVDEIGGIMNEAAPVIDEGEIDDELQALERSDQKTKEDAEAEETRKKLAELDSIKQASNEAARQAQAGKDVDAELAESIGRLSNMSVEGQLPAE</sequence>
<proteinExistence type="predicted"/>
<dbReference type="GeneID" id="83175347"/>
<organism evidence="3 4">
    <name type="scientific">Penicillium cinerascens</name>
    <dbReference type="NCBI Taxonomy" id="70096"/>
    <lineage>
        <taxon>Eukaryota</taxon>
        <taxon>Fungi</taxon>
        <taxon>Dikarya</taxon>
        <taxon>Ascomycota</taxon>
        <taxon>Pezizomycotina</taxon>
        <taxon>Eurotiomycetes</taxon>
        <taxon>Eurotiomycetidae</taxon>
        <taxon>Eurotiales</taxon>
        <taxon>Aspergillaceae</taxon>
        <taxon>Penicillium</taxon>
    </lineage>
</organism>
<dbReference type="OrthoDB" id="10250120at2759"/>
<protein>
    <submittedName>
        <fullName evidence="3">Uncharacterized protein</fullName>
    </submittedName>
</protein>
<comment type="caution">
    <text evidence="3">The sequence shown here is derived from an EMBL/GenBank/DDBJ whole genome shotgun (WGS) entry which is preliminary data.</text>
</comment>
<feature type="region of interest" description="Disordered" evidence="2">
    <location>
        <begin position="417"/>
        <end position="459"/>
    </location>
</feature>
<reference evidence="3" key="2">
    <citation type="journal article" date="2023" name="IMA Fungus">
        <title>Comparative genomic study of the Penicillium genus elucidates a diverse pangenome and 15 lateral gene transfer events.</title>
        <authorList>
            <person name="Petersen C."/>
            <person name="Sorensen T."/>
            <person name="Nielsen M.R."/>
            <person name="Sondergaard T.E."/>
            <person name="Sorensen J.L."/>
            <person name="Fitzpatrick D.A."/>
            <person name="Frisvad J.C."/>
            <person name="Nielsen K.L."/>
        </authorList>
    </citation>
    <scope>NUCLEOTIDE SEQUENCE</scope>
    <source>
        <strain evidence="3">IBT 15544</strain>
    </source>
</reference>
<gene>
    <name evidence="3" type="ORF">N7498_000984</name>
</gene>
<dbReference type="GO" id="GO:0000815">
    <property type="term" value="C:ESCRT III complex"/>
    <property type="evidence" value="ECO:0007669"/>
    <property type="project" value="TreeGrafter"/>
</dbReference>
<dbReference type="AlphaFoldDB" id="A0A9W9TER7"/>
<dbReference type="PANTHER" id="PTHR22761">
    <property type="entry name" value="CHARGED MULTIVESICULAR BODY PROTEIN"/>
    <property type="match status" value="1"/>
</dbReference>
<dbReference type="Pfam" id="PF03357">
    <property type="entry name" value="Snf7"/>
    <property type="match status" value="1"/>
</dbReference>
<reference evidence="3" key="1">
    <citation type="submission" date="2022-12" db="EMBL/GenBank/DDBJ databases">
        <authorList>
            <person name="Petersen C."/>
        </authorList>
    </citation>
    <scope>NUCLEOTIDE SEQUENCE</scope>
    <source>
        <strain evidence="3">IBT 15544</strain>
    </source>
</reference>
<evidence type="ECO:0000256" key="1">
    <source>
        <dbReference type="SAM" id="Coils"/>
    </source>
</evidence>
<accession>A0A9W9TER7</accession>
<dbReference type="Gene3D" id="6.10.140.1230">
    <property type="match status" value="1"/>
</dbReference>
<name>A0A9W9TER7_9EURO</name>
<dbReference type="RefSeq" id="XP_058313458.1">
    <property type="nucleotide sequence ID" value="XM_058448047.1"/>
</dbReference>
<dbReference type="InterPro" id="IPR005024">
    <property type="entry name" value="Snf7_fam"/>
</dbReference>
<feature type="region of interest" description="Disordered" evidence="2">
    <location>
        <begin position="59"/>
        <end position="83"/>
    </location>
</feature>
<feature type="coiled-coil region" evidence="1">
    <location>
        <begin position="279"/>
        <end position="306"/>
    </location>
</feature>
<dbReference type="EMBL" id="JAPQKR010000004">
    <property type="protein sequence ID" value="KAJ5218885.1"/>
    <property type="molecule type" value="Genomic_DNA"/>
</dbReference>
<dbReference type="PANTHER" id="PTHR22761:SF18">
    <property type="entry name" value="SORTING PROTEIN SNF7 FAMILY PROTEIN, PUTATIVE (AFU_ORTHOLOGUE AFUA_2G16692)-RELATED"/>
    <property type="match status" value="1"/>
</dbReference>
<evidence type="ECO:0000313" key="3">
    <source>
        <dbReference type="EMBL" id="KAJ5218885.1"/>
    </source>
</evidence>
<feature type="compositionally biased region" description="Basic and acidic residues" evidence="2">
    <location>
        <begin position="417"/>
        <end position="441"/>
    </location>
</feature>
<evidence type="ECO:0000313" key="4">
    <source>
        <dbReference type="Proteomes" id="UP001150904"/>
    </source>
</evidence>
<keyword evidence="1" id="KW-0175">Coiled coil</keyword>
<keyword evidence="4" id="KW-1185">Reference proteome</keyword>
<dbReference type="GO" id="GO:0006900">
    <property type="term" value="P:vesicle budding from membrane"/>
    <property type="evidence" value="ECO:0007669"/>
    <property type="project" value="TreeGrafter"/>
</dbReference>
<dbReference type="GO" id="GO:0032511">
    <property type="term" value="P:late endosome to vacuole transport via multivesicular body sorting pathway"/>
    <property type="evidence" value="ECO:0007669"/>
    <property type="project" value="TreeGrafter"/>
</dbReference>
<dbReference type="Proteomes" id="UP001150904">
    <property type="component" value="Unassembled WGS sequence"/>
</dbReference>
<dbReference type="GO" id="GO:0009898">
    <property type="term" value="C:cytoplasmic side of plasma membrane"/>
    <property type="evidence" value="ECO:0007669"/>
    <property type="project" value="TreeGrafter"/>
</dbReference>
<feature type="compositionally biased region" description="Low complexity" evidence="2">
    <location>
        <begin position="59"/>
        <end position="70"/>
    </location>
</feature>
<dbReference type="GO" id="GO:0005771">
    <property type="term" value="C:multivesicular body"/>
    <property type="evidence" value="ECO:0007669"/>
    <property type="project" value="TreeGrafter"/>
</dbReference>